<sequence length="331" mass="37596">MNLQPTLWPHSLSSDPQLLEQLRSAGETELQDFPAAWLSQWPDVWAPLAAWLAAEKATMTSRVPMIGIHGGQGSGKSTLCQALARVYRKVLDWNTVVLSIDDLYLTHSERSQLALNIHPLLSTRGVPGTHDVALGILLTRQLRQLTEGDKLLIPAFDKIQDDRLPDNYWHKVTGPVDLILFEGWCVGCRPVSDDDLQTPINSLESSDDADGQWRRWVNQQLAGSYADWFTQIDRLLMLKVPDMKAVHQWRREQEDNNRKQSEALSQNKISLNKTTDRSLSEAGLIRFIQHYQRLTENALRELPEHADLVLELDTQHQVAAIHSKTQEVDKP</sequence>
<dbReference type="SUPFAM" id="SSF52540">
    <property type="entry name" value="P-loop containing nucleoside triphosphate hydrolases"/>
    <property type="match status" value="1"/>
</dbReference>
<dbReference type="AlphaFoldDB" id="A0A9X2WE16"/>
<dbReference type="PANTHER" id="PTHR10285">
    <property type="entry name" value="URIDINE KINASE"/>
    <property type="match status" value="1"/>
</dbReference>
<evidence type="ECO:0000256" key="1">
    <source>
        <dbReference type="SAM" id="MobiDB-lite"/>
    </source>
</evidence>
<feature type="region of interest" description="Disordered" evidence="1">
    <location>
        <begin position="250"/>
        <end position="269"/>
    </location>
</feature>
<protein>
    <recommendedName>
        <fullName evidence="4">Phosphoribulokinase/uridine kinase domain-containing protein</fullName>
    </recommendedName>
</protein>
<comment type="caution">
    <text evidence="2">The sequence shown here is derived from an EMBL/GenBank/DDBJ whole genome shotgun (WGS) entry which is preliminary data.</text>
</comment>
<evidence type="ECO:0000313" key="2">
    <source>
        <dbReference type="EMBL" id="MCT7358693.1"/>
    </source>
</evidence>
<reference evidence="2" key="1">
    <citation type="journal article" date="2022" name="Front. Microbiol.">
        <title>Genome-based taxonomic rearrangement of Oceanobacter-related bacteria including the description of Thalassolituus hydrocarbonoclasticus sp. nov. and Thalassolituus pacificus sp. nov. and emended description of the genus Thalassolituus.</title>
        <authorList>
            <person name="Dong C."/>
            <person name="Wei L."/>
            <person name="Wang J."/>
            <person name="Lai Q."/>
            <person name="Huang Z."/>
            <person name="Shao Z."/>
        </authorList>
    </citation>
    <scope>NUCLEOTIDE SEQUENCE</scope>
    <source>
        <strain evidence="2">59MF3M-4</strain>
    </source>
</reference>
<dbReference type="Gene3D" id="3.40.50.300">
    <property type="entry name" value="P-loop containing nucleotide triphosphate hydrolases"/>
    <property type="match status" value="1"/>
</dbReference>
<name>A0A9X2WE16_9GAMM</name>
<accession>A0A9X2WE16</accession>
<feature type="compositionally biased region" description="Basic and acidic residues" evidence="1">
    <location>
        <begin position="250"/>
        <end position="261"/>
    </location>
</feature>
<dbReference type="InterPro" id="IPR027417">
    <property type="entry name" value="P-loop_NTPase"/>
</dbReference>
<keyword evidence="3" id="KW-1185">Reference proteome</keyword>
<organism evidence="2 3">
    <name type="scientific">Thalassolituus pacificus</name>
    <dbReference type="NCBI Taxonomy" id="2975440"/>
    <lineage>
        <taxon>Bacteria</taxon>
        <taxon>Pseudomonadati</taxon>
        <taxon>Pseudomonadota</taxon>
        <taxon>Gammaproteobacteria</taxon>
        <taxon>Oceanospirillales</taxon>
        <taxon>Oceanospirillaceae</taxon>
        <taxon>Thalassolituus</taxon>
    </lineage>
</organism>
<gene>
    <name evidence="2" type="ORF">NYR02_06650</name>
</gene>
<reference evidence="2" key="2">
    <citation type="submission" date="2022-08" db="EMBL/GenBank/DDBJ databases">
        <authorList>
            <person name="Dong C."/>
        </authorList>
    </citation>
    <scope>NUCLEOTIDE SEQUENCE</scope>
    <source>
        <strain evidence="2">59MF3M-4</strain>
    </source>
</reference>
<dbReference type="Proteomes" id="UP001147830">
    <property type="component" value="Unassembled WGS sequence"/>
</dbReference>
<dbReference type="RefSeq" id="WP_260975582.1">
    <property type="nucleotide sequence ID" value="NZ_JAOANI010000014.1"/>
</dbReference>
<dbReference type="EMBL" id="JAOANI010000014">
    <property type="protein sequence ID" value="MCT7358693.1"/>
    <property type="molecule type" value="Genomic_DNA"/>
</dbReference>
<evidence type="ECO:0008006" key="4">
    <source>
        <dbReference type="Google" id="ProtNLM"/>
    </source>
</evidence>
<proteinExistence type="predicted"/>
<evidence type="ECO:0000313" key="3">
    <source>
        <dbReference type="Proteomes" id="UP001147830"/>
    </source>
</evidence>